<keyword evidence="1 3" id="KW-0853">WD repeat</keyword>
<feature type="repeat" description="WD" evidence="3">
    <location>
        <begin position="252"/>
        <end position="293"/>
    </location>
</feature>
<dbReference type="SUPFAM" id="SSF50998">
    <property type="entry name" value="Quinoprotein alcohol dehydrogenase-like"/>
    <property type="match status" value="1"/>
</dbReference>
<evidence type="ECO:0000256" key="2">
    <source>
        <dbReference type="ARBA" id="ARBA00022737"/>
    </source>
</evidence>
<sequence>MDVDVSSLKLPPVTHMATSPSRTRDWGDIVTIHEDHPIAYIWSSATKSQSGCVLKQPEWSVSNMKLRPPAEFNATSVDMTACGNHVLVGTKGGKVFKYNAQSGIARGVFPVDDGAGDKRGSKLIGSVKRTMKVLEGGEITSGNQLKNDEQGKRMAAAAEAKRSRMAELAHTAAVIGSYASTTNQYAATVDTSGKVNKWSFATHAPTANSPFNLGTPLTGSLHLRASELLVVSTSFFNVSVVDLKALVTVRTLRGHSGTITSLDATPDARRVFSASLDKTLRVWDVPTGQCVDWLAFNNAPTSVSCSSTSEFIATTHANELGISIWADKSFYQTVYCNAVPTKPIKMNAPEQVVEAGDDAAAMAKTLALTVAAQSESAAAKTRNDLARNALAAEAGNTADVPGYVVPKAPDLVTMSGLPQSHWKSLFKLELIKLRNKPVEPPKKPEAAPFFLQQRKDGVDPFAKVELEAEKSNAAAKTPEKEKTEEKALEGWDAAWSDDEDDDEEGGGGDDFMQVEPAPAPPPEEAEPVSRIMKNNTFATVGSAVANRVAARSQLAELLQEGASFEQVTHYLQKLNPSAVDLAIRTLCSGDFDADGVDLLVLFAAYIAKACETNRDFEAVNAYLSRFLYIHGGVLRGGGGGGEDIEGDGGARRREQMVRMKEVVSGLVKAQERGAERLKDRFQYTSSLLRTFSKLV</sequence>
<evidence type="ECO:0000256" key="3">
    <source>
        <dbReference type="PROSITE-ProRule" id="PRU00221"/>
    </source>
</evidence>
<evidence type="ECO:0000256" key="1">
    <source>
        <dbReference type="ARBA" id="ARBA00022574"/>
    </source>
</evidence>
<dbReference type="Pfam" id="PF04192">
    <property type="entry name" value="Utp21"/>
    <property type="match status" value="1"/>
</dbReference>
<keyword evidence="7" id="KW-1185">Reference proteome</keyword>
<dbReference type="PANTHER" id="PTHR22840">
    <property type="entry name" value="WD REPEAT-CONTAINING PROTEIN 36"/>
    <property type="match status" value="1"/>
</dbReference>
<dbReference type="Pfam" id="PF25168">
    <property type="entry name" value="Beta-prop_WDR36-Utp21_2nd"/>
    <property type="match status" value="1"/>
</dbReference>
<feature type="region of interest" description="Disordered" evidence="4">
    <location>
        <begin position="469"/>
        <end position="526"/>
    </location>
</feature>
<organism evidence="6 7">
    <name type="scientific">Tetraparma gracilis</name>
    <dbReference type="NCBI Taxonomy" id="2962635"/>
    <lineage>
        <taxon>Eukaryota</taxon>
        <taxon>Sar</taxon>
        <taxon>Stramenopiles</taxon>
        <taxon>Ochrophyta</taxon>
        <taxon>Bolidophyceae</taxon>
        <taxon>Parmales</taxon>
        <taxon>Triparmaceae</taxon>
        <taxon>Tetraparma</taxon>
    </lineage>
</organism>
<dbReference type="Gene3D" id="2.130.10.10">
    <property type="entry name" value="YVTN repeat-like/Quinoprotein amine dehydrogenase"/>
    <property type="match status" value="1"/>
</dbReference>
<dbReference type="PROSITE" id="PS50082">
    <property type="entry name" value="WD_REPEATS_2"/>
    <property type="match status" value="1"/>
</dbReference>
<dbReference type="InterPro" id="IPR001680">
    <property type="entry name" value="WD40_rpt"/>
</dbReference>
<protein>
    <recommendedName>
        <fullName evidence="5">WDR36/Utp21 C-terminal domain-containing protein</fullName>
    </recommendedName>
</protein>
<feature type="compositionally biased region" description="Basic and acidic residues" evidence="4">
    <location>
        <begin position="477"/>
        <end position="489"/>
    </location>
</feature>
<comment type="caution">
    <text evidence="6">The sequence shown here is derived from an EMBL/GenBank/DDBJ whole genome shotgun (WGS) entry which is preliminary data.</text>
</comment>
<dbReference type="EMBL" id="BRYB01002424">
    <property type="protein sequence ID" value="GMI19256.1"/>
    <property type="molecule type" value="Genomic_DNA"/>
</dbReference>
<dbReference type="InterPro" id="IPR011047">
    <property type="entry name" value="Quinoprotein_ADH-like_sf"/>
</dbReference>
<evidence type="ECO:0000256" key="4">
    <source>
        <dbReference type="SAM" id="MobiDB-lite"/>
    </source>
</evidence>
<dbReference type="InterPro" id="IPR007319">
    <property type="entry name" value="WDR36/Utp21_C"/>
</dbReference>
<proteinExistence type="predicted"/>
<dbReference type="PROSITE" id="PS00678">
    <property type="entry name" value="WD_REPEATS_1"/>
    <property type="match status" value="1"/>
</dbReference>
<dbReference type="SMART" id="SM00320">
    <property type="entry name" value="WD40"/>
    <property type="match status" value="3"/>
</dbReference>
<evidence type="ECO:0000313" key="6">
    <source>
        <dbReference type="EMBL" id="GMI19256.1"/>
    </source>
</evidence>
<evidence type="ECO:0000313" key="7">
    <source>
        <dbReference type="Proteomes" id="UP001165060"/>
    </source>
</evidence>
<reference evidence="6 7" key="1">
    <citation type="journal article" date="2023" name="Commun. Biol.">
        <title>Genome analysis of Parmales, the sister group of diatoms, reveals the evolutionary specialization of diatoms from phago-mixotrophs to photoautotrophs.</title>
        <authorList>
            <person name="Ban H."/>
            <person name="Sato S."/>
            <person name="Yoshikawa S."/>
            <person name="Yamada K."/>
            <person name="Nakamura Y."/>
            <person name="Ichinomiya M."/>
            <person name="Sato N."/>
            <person name="Blanc-Mathieu R."/>
            <person name="Endo H."/>
            <person name="Kuwata A."/>
            <person name="Ogata H."/>
        </authorList>
    </citation>
    <scope>NUCLEOTIDE SEQUENCE [LARGE SCALE GENOMIC DNA]</scope>
</reference>
<feature type="compositionally biased region" description="Acidic residues" evidence="4">
    <location>
        <begin position="495"/>
        <end position="507"/>
    </location>
</feature>
<feature type="domain" description="WDR36/Utp21 C-terminal" evidence="5">
    <location>
        <begin position="410"/>
        <end position="689"/>
    </location>
</feature>
<dbReference type="InterPro" id="IPR019775">
    <property type="entry name" value="WD40_repeat_CS"/>
</dbReference>
<accession>A0ABQ6M4L5</accession>
<dbReference type="Proteomes" id="UP001165060">
    <property type="component" value="Unassembled WGS sequence"/>
</dbReference>
<dbReference type="PROSITE" id="PS50294">
    <property type="entry name" value="WD_REPEATS_REGION"/>
    <property type="match status" value="1"/>
</dbReference>
<dbReference type="InterPro" id="IPR015943">
    <property type="entry name" value="WD40/YVTN_repeat-like_dom_sf"/>
</dbReference>
<evidence type="ECO:0000259" key="5">
    <source>
        <dbReference type="Pfam" id="PF04192"/>
    </source>
</evidence>
<dbReference type="PANTHER" id="PTHR22840:SF12">
    <property type="entry name" value="WD REPEAT-CONTAINING PROTEIN 36"/>
    <property type="match status" value="1"/>
</dbReference>
<gene>
    <name evidence="6" type="ORF">TeGR_g4327</name>
</gene>
<name>A0ABQ6M4L5_9STRA</name>
<keyword evidence="2" id="KW-0677">Repeat</keyword>